<dbReference type="Gene3D" id="3.40.30.10">
    <property type="entry name" value="Glutaredoxin"/>
    <property type="match status" value="1"/>
</dbReference>
<dbReference type="PROSITE" id="PS50110">
    <property type="entry name" value="RESPONSE_REGULATORY"/>
    <property type="match status" value="1"/>
</dbReference>
<accession>A0A8J3IRZ9</accession>
<keyword evidence="1" id="KW-0285">Flavoprotein</keyword>
<comment type="caution">
    <text evidence="5">The sequence shown here is derived from an EMBL/GenBank/DDBJ whole genome shotgun (WGS) entry which is preliminary data.</text>
</comment>
<dbReference type="Gene3D" id="3.40.50.2300">
    <property type="match status" value="1"/>
</dbReference>
<evidence type="ECO:0000313" key="5">
    <source>
        <dbReference type="EMBL" id="GHO99701.1"/>
    </source>
</evidence>
<dbReference type="SUPFAM" id="SSF52172">
    <property type="entry name" value="CheY-like"/>
    <property type="match status" value="1"/>
</dbReference>
<dbReference type="PRINTS" id="PR00469">
    <property type="entry name" value="PNDRDTASEII"/>
</dbReference>
<feature type="modified residue" description="4-aspartylphosphate" evidence="3">
    <location>
        <position position="62"/>
    </location>
</feature>
<dbReference type="InterPro" id="IPR050097">
    <property type="entry name" value="Ferredoxin-NADP_redctase_2"/>
</dbReference>
<dbReference type="EMBL" id="BNJK01000002">
    <property type="protein sequence ID" value="GHO99701.1"/>
    <property type="molecule type" value="Genomic_DNA"/>
</dbReference>
<evidence type="ECO:0000313" key="6">
    <source>
        <dbReference type="Proteomes" id="UP000597444"/>
    </source>
</evidence>
<dbReference type="PANTHER" id="PTHR48105">
    <property type="entry name" value="THIOREDOXIN REDUCTASE 1-RELATED-RELATED"/>
    <property type="match status" value="1"/>
</dbReference>
<gene>
    <name evidence="5" type="ORF">KSF_097490</name>
</gene>
<dbReference type="AlphaFoldDB" id="A0A8J3IRZ9"/>
<evidence type="ECO:0000256" key="3">
    <source>
        <dbReference type="PROSITE-ProRule" id="PRU00169"/>
    </source>
</evidence>
<proteinExistence type="predicted"/>
<dbReference type="PRINTS" id="PR00368">
    <property type="entry name" value="FADPNR"/>
</dbReference>
<dbReference type="SMART" id="SM00448">
    <property type="entry name" value="REC"/>
    <property type="match status" value="1"/>
</dbReference>
<dbReference type="GO" id="GO:0016491">
    <property type="term" value="F:oxidoreductase activity"/>
    <property type="evidence" value="ECO:0007669"/>
    <property type="project" value="UniProtKB-KW"/>
</dbReference>
<keyword evidence="2" id="KW-0560">Oxidoreductase</keyword>
<dbReference type="GO" id="GO:0000160">
    <property type="term" value="P:phosphorelay signal transduction system"/>
    <property type="evidence" value="ECO:0007669"/>
    <property type="project" value="InterPro"/>
</dbReference>
<evidence type="ECO:0000256" key="1">
    <source>
        <dbReference type="ARBA" id="ARBA00022630"/>
    </source>
</evidence>
<dbReference type="Gene3D" id="3.50.50.60">
    <property type="entry name" value="FAD/NAD(P)-binding domain"/>
    <property type="match status" value="2"/>
</dbReference>
<dbReference type="InterPro" id="IPR036188">
    <property type="entry name" value="FAD/NAD-bd_sf"/>
</dbReference>
<organism evidence="5 6">
    <name type="scientific">Reticulibacter mediterranei</name>
    <dbReference type="NCBI Taxonomy" id="2778369"/>
    <lineage>
        <taxon>Bacteria</taxon>
        <taxon>Bacillati</taxon>
        <taxon>Chloroflexota</taxon>
        <taxon>Ktedonobacteria</taxon>
        <taxon>Ktedonobacterales</taxon>
        <taxon>Reticulibacteraceae</taxon>
        <taxon>Reticulibacter</taxon>
    </lineage>
</organism>
<feature type="domain" description="Response regulatory" evidence="4">
    <location>
        <begin position="5"/>
        <end position="128"/>
    </location>
</feature>
<dbReference type="Pfam" id="PF00072">
    <property type="entry name" value="Response_reg"/>
    <property type="match status" value="1"/>
</dbReference>
<keyword evidence="3" id="KW-0597">Phosphoprotein</keyword>
<dbReference type="Proteomes" id="UP000597444">
    <property type="component" value="Unassembled WGS sequence"/>
</dbReference>
<dbReference type="InterPro" id="IPR023753">
    <property type="entry name" value="FAD/NAD-binding_dom"/>
</dbReference>
<keyword evidence="6" id="KW-1185">Reference proteome</keyword>
<protein>
    <submittedName>
        <fullName evidence="5">Fused response regulator/thioredoxin-disulfide reductase</fullName>
    </submittedName>
</protein>
<name>A0A8J3IRZ9_9CHLR</name>
<dbReference type="SUPFAM" id="SSF51905">
    <property type="entry name" value="FAD/NAD(P)-binding domain"/>
    <property type="match status" value="1"/>
</dbReference>
<evidence type="ECO:0000259" key="4">
    <source>
        <dbReference type="PROSITE" id="PS50110"/>
    </source>
</evidence>
<dbReference type="InterPro" id="IPR001789">
    <property type="entry name" value="Sig_transdc_resp-reg_receiver"/>
</dbReference>
<dbReference type="Pfam" id="PF07992">
    <property type="entry name" value="Pyr_redox_2"/>
    <property type="match status" value="1"/>
</dbReference>
<sequence>MAKPAILLVDDDPGVLHAIDRDVRRRYGSDYRILRAGSGAEALEVLKHIRLRNEAVALLLTDQRMPQMDGVTLLERAKEFYPDAKRVLLTAYADTDVAIQAINSVRLDYYLVKPWNPPEEQLYPVLQDLLDDWRSDFRPLFEGVRVIGHRWSPQTHQIKDFLTRNLIPYQWLDIEASAEAGRLLEQADLADKSLPIVLLQDATVLVQPTIAQLAEKVGLQTHAGQPFYDLVIVGAGPAGLAAAVYGASEGLRTVLIEREAPGGQAGTSSRIENYLGFPVGLSGADLTRRAVAQARRFGVEVLAPQEVVGLRAEGAYRFLKLGDGSELRSYALVVATGVSYRTLNVPGVERLTGAGIYYGAAMTEAMSCQDTDVFIVGGANSAGQAAMYFSRYARTVTMLVRADSLSKSMSQYLIDEIGRTENITVYTHTEVQEARGEMSLQSLTLKNSQTGETQTVPATALFIFIGAMPCTEWLGNAVQRDKQGFVLTGSDLYVDGKPGQGWTLPRPPFLLETSMPGVFAAGDVRLGSIKRVASGVGEGSIAIQFVHRYLAEVR</sequence>
<reference evidence="5" key="1">
    <citation type="submission" date="2020-10" db="EMBL/GenBank/DDBJ databases">
        <title>Taxonomic study of unclassified bacteria belonging to the class Ktedonobacteria.</title>
        <authorList>
            <person name="Yabe S."/>
            <person name="Wang C.M."/>
            <person name="Zheng Y."/>
            <person name="Sakai Y."/>
            <person name="Cavaletti L."/>
            <person name="Monciardini P."/>
            <person name="Donadio S."/>
        </authorList>
    </citation>
    <scope>NUCLEOTIDE SEQUENCE</scope>
    <source>
        <strain evidence="5">ID150040</strain>
    </source>
</reference>
<dbReference type="RefSeq" id="WP_220210330.1">
    <property type="nucleotide sequence ID" value="NZ_BNJK01000002.1"/>
</dbReference>
<evidence type="ECO:0000256" key="2">
    <source>
        <dbReference type="ARBA" id="ARBA00023002"/>
    </source>
</evidence>
<dbReference type="InterPro" id="IPR011006">
    <property type="entry name" value="CheY-like_superfamily"/>
</dbReference>